<dbReference type="InterPro" id="IPR013785">
    <property type="entry name" value="Aldolase_TIM"/>
</dbReference>
<keyword evidence="3" id="KW-0820">tRNA-binding</keyword>
<feature type="binding site" evidence="14">
    <location>
        <position position="161"/>
    </location>
    <ligand>
        <name>FMN</name>
        <dbReference type="ChEBI" id="CHEBI:58210"/>
    </ligand>
</feature>
<evidence type="ECO:0000256" key="4">
    <source>
        <dbReference type="ARBA" id="ARBA00022630"/>
    </source>
</evidence>
<dbReference type="HOGENOM" id="CLU_013299_0_3_5"/>
<dbReference type="Proteomes" id="UP000005324">
    <property type="component" value="Unassembled WGS sequence"/>
</dbReference>
<evidence type="ECO:0000259" key="15">
    <source>
        <dbReference type="Pfam" id="PF01207"/>
    </source>
</evidence>
<keyword evidence="7" id="KW-0521">NADP</keyword>
<dbReference type="AlphaFoldDB" id="D5RQ39"/>
<sequence>MSIAPTTPPATTADDVPRLRPIMVGPIRIDAPVILAPMSGVTDLPFRRLCRELQAPMVVSEMIASQAMVRENRQTLKMAEVDGFGGPTSVQLAGCDPAVMAEAAKLAVDHGAAIVDINFGCPVKKVALGQQAGSALMRDEIGAARILEAVVKAVSTPVTLKMRMGWDHNSLNAPRLAKIAEESGIKLVTVHGRTRQMFYTGTADWAFVANVKQAVGLPVIVNGDILTPQHAAEALRQSGADGVMIGRGCYGRPWLLARIATYLTTGEDLPEPDLATQYDILRRHYHAMLEHHGPHPGVRLARKHLAWYSKGLPGSAEFRVAVNRAETPEAALALLHEFYAPLIEQGVEAVRDVYREEGREAAGRDAAEADSLAA</sequence>
<dbReference type="PROSITE" id="PS01136">
    <property type="entry name" value="UPF0034"/>
    <property type="match status" value="1"/>
</dbReference>
<feature type="binding site" evidence="14">
    <location>
        <position position="91"/>
    </location>
    <ligand>
        <name>FMN</name>
        <dbReference type="ChEBI" id="CHEBI:58210"/>
    </ligand>
</feature>
<comment type="caution">
    <text evidence="16">The sequence shown here is derived from an EMBL/GenBank/DDBJ whole genome shotgun (WGS) entry which is preliminary data.</text>
</comment>
<evidence type="ECO:0000313" key="16">
    <source>
        <dbReference type="EMBL" id="EFH10565.1"/>
    </source>
</evidence>
<evidence type="ECO:0000256" key="12">
    <source>
        <dbReference type="PIRNR" id="PIRNR006621"/>
    </source>
</evidence>
<dbReference type="EC" id="1.3.1.-" evidence="12"/>
<dbReference type="NCBIfam" id="TIGR00737">
    <property type="entry name" value="nifR3_yhdG"/>
    <property type="match status" value="1"/>
</dbReference>
<feature type="binding site" evidence="14">
    <location>
        <begin position="246"/>
        <end position="247"/>
    </location>
    <ligand>
        <name>FMN</name>
        <dbReference type="ChEBI" id="CHEBI:58210"/>
    </ligand>
</feature>
<dbReference type="GO" id="GO:0000049">
    <property type="term" value="F:tRNA binding"/>
    <property type="evidence" value="ECO:0007669"/>
    <property type="project" value="UniProtKB-KW"/>
</dbReference>
<evidence type="ECO:0000256" key="11">
    <source>
        <dbReference type="ARBA" id="ARBA00048802"/>
    </source>
</evidence>
<evidence type="ECO:0000256" key="5">
    <source>
        <dbReference type="ARBA" id="ARBA00022643"/>
    </source>
</evidence>
<evidence type="ECO:0000256" key="13">
    <source>
        <dbReference type="PIRSR" id="PIRSR006621-1"/>
    </source>
</evidence>
<keyword evidence="5 12" id="KW-0288">FMN</keyword>
<evidence type="ECO:0000256" key="1">
    <source>
        <dbReference type="ARBA" id="ARBA00001917"/>
    </source>
</evidence>
<evidence type="ECO:0000256" key="8">
    <source>
        <dbReference type="ARBA" id="ARBA00022884"/>
    </source>
</evidence>
<keyword evidence="6 12" id="KW-0819">tRNA processing</keyword>
<comment type="cofactor">
    <cofactor evidence="1 12 14">
        <name>FMN</name>
        <dbReference type="ChEBI" id="CHEBI:58210"/>
    </cofactor>
</comment>
<keyword evidence="4 12" id="KW-0285">Flavoprotein</keyword>
<feature type="binding site" evidence="14">
    <location>
        <position position="191"/>
    </location>
    <ligand>
        <name>FMN</name>
        <dbReference type="ChEBI" id="CHEBI:58210"/>
    </ligand>
</feature>
<evidence type="ECO:0000256" key="10">
    <source>
        <dbReference type="ARBA" id="ARBA00048205"/>
    </source>
</evidence>
<proteinExistence type="inferred from homology"/>
<dbReference type="InterPro" id="IPR018517">
    <property type="entry name" value="tRNA_hU_synthase_CS"/>
</dbReference>
<dbReference type="InterPro" id="IPR035587">
    <property type="entry name" value="DUS-like_FMN-bd"/>
</dbReference>
<dbReference type="InterPro" id="IPR024036">
    <property type="entry name" value="tRNA-dHydroUridine_Synthase_C"/>
</dbReference>
<organism evidence="16 17">
    <name type="scientific">Pseudoroseomonas cervicalis ATCC 49957</name>
    <dbReference type="NCBI Taxonomy" id="525371"/>
    <lineage>
        <taxon>Bacteria</taxon>
        <taxon>Pseudomonadati</taxon>
        <taxon>Pseudomonadota</taxon>
        <taxon>Alphaproteobacteria</taxon>
        <taxon>Acetobacterales</taxon>
        <taxon>Roseomonadaceae</taxon>
        <taxon>Roseomonas</taxon>
    </lineage>
</organism>
<dbReference type="SUPFAM" id="SSF51395">
    <property type="entry name" value="FMN-linked oxidoreductases"/>
    <property type="match status" value="1"/>
</dbReference>
<comment type="catalytic activity">
    <reaction evidence="11">
        <text>a 5,6-dihydrouridine in tRNA + NAD(+) = a uridine in tRNA + NADH + H(+)</text>
        <dbReference type="Rhea" id="RHEA:54452"/>
        <dbReference type="Rhea" id="RHEA-COMP:13339"/>
        <dbReference type="Rhea" id="RHEA-COMP:13887"/>
        <dbReference type="ChEBI" id="CHEBI:15378"/>
        <dbReference type="ChEBI" id="CHEBI:57540"/>
        <dbReference type="ChEBI" id="CHEBI:57945"/>
        <dbReference type="ChEBI" id="CHEBI:65315"/>
        <dbReference type="ChEBI" id="CHEBI:74443"/>
    </reaction>
</comment>
<accession>D5RQ39</accession>
<evidence type="ECO:0000256" key="3">
    <source>
        <dbReference type="ARBA" id="ARBA00022555"/>
    </source>
</evidence>
<name>D5RQ39_9PROT</name>
<dbReference type="GO" id="GO:0050660">
    <property type="term" value="F:flavin adenine dinucleotide binding"/>
    <property type="evidence" value="ECO:0007669"/>
    <property type="project" value="InterPro"/>
</dbReference>
<evidence type="ECO:0000256" key="9">
    <source>
        <dbReference type="ARBA" id="ARBA00023002"/>
    </source>
</evidence>
<keyword evidence="8" id="KW-0694">RNA-binding</keyword>
<dbReference type="Gene3D" id="1.10.1200.80">
    <property type="entry name" value="Putative flavin oxidoreducatase, domain 2"/>
    <property type="match status" value="1"/>
</dbReference>
<dbReference type="GO" id="GO:0017150">
    <property type="term" value="F:tRNA dihydrouridine synthase activity"/>
    <property type="evidence" value="ECO:0007669"/>
    <property type="project" value="InterPro"/>
</dbReference>
<dbReference type="Pfam" id="PF01207">
    <property type="entry name" value="Dus"/>
    <property type="match status" value="1"/>
</dbReference>
<keyword evidence="14" id="KW-0547">Nucleotide-binding</keyword>
<dbReference type="PIRSF" id="PIRSF006621">
    <property type="entry name" value="Dus"/>
    <property type="match status" value="1"/>
</dbReference>
<evidence type="ECO:0000313" key="17">
    <source>
        <dbReference type="Proteomes" id="UP000005324"/>
    </source>
</evidence>
<dbReference type="PANTHER" id="PTHR45846:SF1">
    <property type="entry name" value="TRNA-DIHYDROURIDINE(47) SYNTHASE [NAD(P)(+)]-LIKE"/>
    <property type="match status" value="1"/>
</dbReference>
<protein>
    <recommendedName>
        <fullName evidence="12">tRNA-dihydrouridine synthase</fullName>
        <ecNumber evidence="12">1.3.1.-</ecNumber>
    </recommendedName>
</protein>
<dbReference type="RefSeq" id="WP_007002231.1">
    <property type="nucleotide sequence ID" value="NZ_GG770777.1"/>
</dbReference>
<dbReference type="PANTHER" id="PTHR45846">
    <property type="entry name" value="TRNA-DIHYDROURIDINE(47) SYNTHASE [NAD(P)(+)]-LIKE"/>
    <property type="match status" value="1"/>
</dbReference>
<dbReference type="InterPro" id="IPR004652">
    <property type="entry name" value="DusB-like"/>
</dbReference>
<comment type="catalytic activity">
    <reaction evidence="10">
        <text>a 5,6-dihydrouridine in tRNA + NADP(+) = a uridine in tRNA + NADPH + H(+)</text>
        <dbReference type="Rhea" id="RHEA:23624"/>
        <dbReference type="Rhea" id="RHEA-COMP:13339"/>
        <dbReference type="Rhea" id="RHEA-COMP:13887"/>
        <dbReference type="ChEBI" id="CHEBI:15378"/>
        <dbReference type="ChEBI" id="CHEBI:57783"/>
        <dbReference type="ChEBI" id="CHEBI:58349"/>
        <dbReference type="ChEBI" id="CHEBI:65315"/>
        <dbReference type="ChEBI" id="CHEBI:74443"/>
    </reaction>
</comment>
<dbReference type="CDD" id="cd02801">
    <property type="entry name" value="DUS_like_FMN"/>
    <property type="match status" value="1"/>
</dbReference>
<dbReference type="InterPro" id="IPR001269">
    <property type="entry name" value="DUS_fam"/>
</dbReference>
<feature type="domain" description="DUS-like FMN-binding" evidence="15">
    <location>
        <begin position="34"/>
        <end position="336"/>
    </location>
</feature>
<evidence type="ECO:0000256" key="6">
    <source>
        <dbReference type="ARBA" id="ARBA00022694"/>
    </source>
</evidence>
<reference evidence="16 17" key="1">
    <citation type="submission" date="2010-04" db="EMBL/GenBank/DDBJ databases">
        <authorList>
            <person name="Qin X."/>
            <person name="Bachman B."/>
            <person name="Battles P."/>
            <person name="Bell A."/>
            <person name="Bess C."/>
            <person name="Bickham C."/>
            <person name="Chaboub L."/>
            <person name="Chen D."/>
            <person name="Coyle M."/>
            <person name="Deiros D.R."/>
            <person name="Dinh H."/>
            <person name="Forbes L."/>
            <person name="Fowler G."/>
            <person name="Francisco L."/>
            <person name="Fu Q."/>
            <person name="Gubbala S."/>
            <person name="Hale W."/>
            <person name="Han Y."/>
            <person name="Hemphill L."/>
            <person name="Highlander S.K."/>
            <person name="Hirani K."/>
            <person name="Hogues M."/>
            <person name="Jackson L."/>
            <person name="Jakkamsetti A."/>
            <person name="Javaid M."/>
            <person name="Jiang H."/>
            <person name="Korchina V."/>
            <person name="Kovar C."/>
            <person name="Lara F."/>
            <person name="Lee S."/>
            <person name="Mata R."/>
            <person name="Mathew T."/>
            <person name="Moen C."/>
            <person name="Morales K."/>
            <person name="Munidasa M."/>
            <person name="Nazareth L."/>
            <person name="Ngo R."/>
            <person name="Nguyen L."/>
            <person name="Okwuonu G."/>
            <person name="Ongeri F."/>
            <person name="Patil S."/>
            <person name="Petrosino J."/>
            <person name="Pham C."/>
            <person name="Pham P."/>
            <person name="Pu L.-L."/>
            <person name="Puazo M."/>
            <person name="Raj R."/>
            <person name="Reid J."/>
            <person name="Rouhana J."/>
            <person name="Saada N."/>
            <person name="Shang Y."/>
            <person name="Simmons D."/>
            <person name="Thornton R."/>
            <person name="Warren J."/>
            <person name="Weissenberger G."/>
            <person name="Zhang J."/>
            <person name="Zhang L."/>
            <person name="Zhou C."/>
            <person name="Zhu D."/>
            <person name="Muzny D."/>
            <person name="Worley K."/>
            <person name="Gibbs R."/>
        </authorList>
    </citation>
    <scope>NUCLEOTIDE SEQUENCE [LARGE SCALE GENOMIC DNA]</scope>
    <source>
        <strain evidence="16 17">ATCC 49957</strain>
    </source>
</reference>
<evidence type="ECO:0000256" key="14">
    <source>
        <dbReference type="PIRSR" id="PIRSR006621-2"/>
    </source>
</evidence>
<feature type="active site" description="Proton donor" evidence="13">
    <location>
        <position position="121"/>
    </location>
</feature>
<evidence type="ECO:0000256" key="2">
    <source>
        <dbReference type="ARBA" id="ARBA00002790"/>
    </source>
</evidence>
<dbReference type="OrthoDB" id="9783413at2"/>
<keyword evidence="9 12" id="KW-0560">Oxidoreductase</keyword>
<comment type="function">
    <text evidence="2 12">Catalyzes the synthesis of 5,6-dihydrouridine (D), a modified base found in the D-loop of most tRNAs, via the reduction of the C5-C6 double bond in target uridines.</text>
</comment>
<gene>
    <name evidence="16" type="primary">dusB</name>
    <name evidence="16" type="ORF">HMPREF0731_3201</name>
</gene>
<dbReference type="Gene3D" id="3.20.20.70">
    <property type="entry name" value="Aldolase class I"/>
    <property type="match status" value="1"/>
</dbReference>
<keyword evidence="17" id="KW-1185">Reference proteome</keyword>
<evidence type="ECO:0000256" key="7">
    <source>
        <dbReference type="ARBA" id="ARBA00022857"/>
    </source>
</evidence>
<dbReference type="EMBL" id="ADVL01000656">
    <property type="protein sequence ID" value="EFH10565.1"/>
    <property type="molecule type" value="Genomic_DNA"/>
</dbReference>
<comment type="similarity">
    <text evidence="12">Belongs to the dus family.</text>
</comment>